<evidence type="ECO:0000313" key="3">
    <source>
        <dbReference type="Proteomes" id="UP000188318"/>
    </source>
</evidence>
<evidence type="ECO:0000313" key="2">
    <source>
        <dbReference type="EMBL" id="OOF89943.1"/>
    </source>
</evidence>
<dbReference type="VEuPathDB" id="FungiDB:ASPCADRAFT_212371"/>
<gene>
    <name evidence="2" type="ORF">ASPCADRAFT_212371</name>
</gene>
<evidence type="ECO:0000256" key="1">
    <source>
        <dbReference type="SAM" id="MobiDB-lite"/>
    </source>
</evidence>
<name>A0A1R3R641_ASPC5</name>
<keyword evidence="3" id="KW-1185">Reference proteome</keyword>
<dbReference type="EMBL" id="KV907642">
    <property type="protein sequence ID" value="OOF89943.1"/>
    <property type="molecule type" value="Genomic_DNA"/>
</dbReference>
<proteinExistence type="predicted"/>
<reference evidence="3" key="1">
    <citation type="journal article" date="2017" name="Genome Biol.">
        <title>Comparative genomics reveals high biological diversity and specific adaptations in the industrially and medically important fungal genus Aspergillus.</title>
        <authorList>
            <person name="de Vries R.P."/>
            <person name="Riley R."/>
            <person name="Wiebenga A."/>
            <person name="Aguilar-Osorio G."/>
            <person name="Amillis S."/>
            <person name="Uchima C.A."/>
            <person name="Anderluh G."/>
            <person name="Asadollahi M."/>
            <person name="Askin M."/>
            <person name="Barry K."/>
            <person name="Battaglia E."/>
            <person name="Bayram O."/>
            <person name="Benocci T."/>
            <person name="Braus-Stromeyer S.A."/>
            <person name="Caldana C."/>
            <person name="Canovas D."/>
            <person name="Cerqueira G.C."/>
            <person name="Chen F."/>
            <person name="Chen W."/>
            <person name="Choi C."/>
            <person name="Clum A."/>
            <person name="Dos Santos R.A."/>
            <person name="Damasio A.R."/>
            <person name="Diallinas G."/>
            <person name="Emri T."/>
            <person name="Fekete E."/>
            <person name="Flipphi M."/>
            <person name="Freyberg S."/>
            <person name="Gallo A."/>
            <person name="Gournas C."/>
            <person name="Habgood R."/>
            <person name="Hainaut M."/>
            <person name="Harispe M.L."/>
            <person name="Henrissat B."/>
            <person name="Hilden K.S."/>
            <person name="Hope R."/>
            <person name="Hossain A."/>
            <person name="Karabika E."/>
            <person name="Karaffa L."/>
            <person name="Karanyi Z."/>
            <person name="Krasevec N."/>
            <person name="Kuo A."/>
            <person name="Kusch H."/>
            <person name="LaButti K."/>
            <person name="Lagendijk E.L."/>
            <person name="Lapidus A."/>
            <person name="Levasseur A."/>
            <person name="Lindquist E."/>
            <person name="Lipzen A."/>
            <person name="Logrieco A.F."/>
            <person name="MacCabe A."/>
            <person name="Maekelae M.R."/>
            <person name="Malavazi I."/>
            <person name="Melin P."/>
            <person name="Meyer V."/>
            <person name="Mielnichuk N."/>
            <person name="Miskei M."/>
            <person name="Molnar A.P."/>
            <person name="Mule G."/>
            <person name="Ngan C.Y."/>
            <person name="Orejas M."/>
            <person name="Orosz E."/>
            <person name="Ouedraogo J.P."/>
            <person name="Overkamp K.M."/>
            <person name="Park H.-S."/>
            <person name="Perrone G."/>
            <person name="Piumi F."/>
            <person name="Punt P.J."/>
            <person name="Ram A.F."/>
            <person name="Ramon A."/>
            <person name="Rauscher S."/>
            <person name="Record E."/>
            <person name="Riano-Pachon D.M."/>
            <person name="Robert V."/>
            <person name="Roehrig J."/>
            <person name="Ruller R."/>
            <person name="Salamov A."/>
            <person name="Salih N.S."/>
            <person name="Samson R.A."/>
            <person name="Sandor E."/>
            <person name="Sanguinetti M."/>
            <person name="Schuetze T."/>
            <person name="Sepcic K."/>
            <person name="Shelest E."/>
            <person name="Sherlock G."/>
            <person name="Sophianopoulou V."/>
            <person name="Squina F.M."/>
            <person name="Sun H."/>
            <person name="Susca A."/>
            <person name="Todd R.B."/>
            <person name="Tsang A."/>
            <person name="Unkles S.E."/>
            <person name="van de Wiele N."/>
            <person name="van Rossen-Uffink D."/>
            <person name="Oliveira J.V."/>
            <person name="Vesth T.C."/>
            <person name="Visser J."/>
            <person name="Yu J.-H."/>
            <person name="Zhou M."/>
            <person name="Andersen M.R."/>
            <person name="Archer D.B."/>
            <person name="Baker S.E."/>
            <person name="Benoit I."/>
            <person name="Brakhage A.A."/>
            <person name="Braus G.H."/>
            <person name="Fischer R."/>
            <person name="Frisvad J.C."/>
            <person name="Goldman G.H."/>
            <person name="Houbraken J."/>
            <person name="Oakley B."/>
            <person name="Pocsi I."/>
            <person name="Scazzocchio C."/>
            <person name="Seiboth B."/>
            <person name="vanKuyk P.A."/>
            <person name="Wortman J."/>
            <person name="Dyer P.S."/>
            <person name="Grigoriev I.V."/>
        </authorList>
    </citation>
    <scope>NUCLEOTIDE SEQUENCE [LARGE SCALE GENOMIC DNA]</scope>
    <source>
        <strain evidence="3">ITEM 5010</strain>
    </source>
</reference>
<protein>
    <submittedName>
        <fullName evidence="2">Uncharacterized protein</fullName>
    </submittedName>
</protein>
<accession>A0A1R3R641</accession>
<feature type="non-terminal residue" evidence="2">
    <location>
        <position position="129"/>
    </location>
</feature>
<sequence>MVSWRPEVSFLLGASRPLTRAEGALELWTLGKQGQENRRAGRGWSAATNSRQVARIEGRWRESGRGADETGWGARQLDSPMAGQHEGARRTSCSDPGWARGELELAGRWRSSGRVSATDRISPLALGQV</sequence>
<dbReference type="Proteomes" id="UP000188318">
    <property type="component" value="Unassembled WGS sequence"/>
</dbReference>
<organism evidence="2 3">
    <name type="scientific">Aspergillus carbonarius (strain ITEM 5010)</name>
    <dbReference type="NCBI Taxonomy" id="602072"/>
    <lineage>
        <taxon>Eukaryota</taxon>
        <taxon>Fungi</taxon>
        <taxon>Dikarya</taxon>
        <taxon>Ascomycota</taxon>
        <taxon>Pezizomycotina</taxon>
        <taxon>Eurotiomycetes</taxon>
        <taxon>Eurotiomycetidae</taxon>
        <taxon>Eurotiales</taxon>
        <taxon>Aspergillaceae</taxon>
        <taxon>Aspergillus</taxon>
        <taxon>Aspergillus subgen. Circumdati</taxon>
    </lineage>
</organism>
<dbReference type="AlphaFoldDB" id="A0A1R3R641"/>
<feature type="region of interest" description="Disordered" evidence="1">
    <location>
        <begin position="61"/>
        <end position="97"/>
    </location>
</feature>